<protein>
    <submittedName>
        <fullName evidence="2">Uncharacterized protein</fullName>
    </submittedName>
</protein>
<keyword evidence="1" id="KW-0472">Membrane</keyword>
<dbReference type="KEGG" id="lamb:KBB96_10310"/>
<reference evidence="2" key="1">
    <citation type="submission" date="2021-04" db="EMBL/GenBank/DDBJ databases">
        <title>Luteolibacter sp. 32A isolated from the skin of an Anderson's salamander (Ambystoma andersonii).</title>
        <authorList>
            <person name="Spergser J."/>
            <person name="Busse H.-J."/>
        </authorList>
    </citation>
    <scope>NUCLEOTIDE SEQUENCE</scope>
    <source>
        <strain evidence="2">32A</strain>
    </source>
</reference>
<proteinExistence type="predicted"/>
<dbReference type="RefSeq" id="WP_211629280.1">
    <property type="nucleotide sequence ID" value="NZ_CP073100.1"/>
</dbReference>
<name>A0A975G5R2_9BACT</name>
<organism evidence="2 3">
    <name type="scientific">Luteolibacter ambystomatis</name>
    <dbReference type="NCBI Taxonomy" id="2824561"/>
    <lineage>
        <taxon>Bacteria</taxon>
        <taxon>Pseudomonadati</taxon>
        <taxon>Verrucomicrobiota</taxon>
        <taxon>Verrucomicrobiia</taxon>
        <taxon>Verrucomicrobiales</taxon>
        <taxon>Verrucomicrobiaceae</taxon>
        <taxon>Luteolibacter</taxon>
    </lineage>
</organism>
<gene>
    <name evidence="2" type="ORF">KBB96_10310</name>
</gene>
<dbReference type="EMBL" id="CP073100">
    <property type="protein sequence ID" value="QUE49266.1"/>
    <property type="molecule type" value="Genomic_DNA"/>
</dbReference>
<keyword evidence="3" id="KW-1185">Reference proteome</keyword>
<dbReference type="Proteomes" id="UP000676169">
    <property type="component" value="Chromosome"/>
</dbReference>
<dbReference type="AlphaFoldDB" id="A0A975G5R2"/>
<evidence type="ECO:0000313" key="2">
    <source>
        <dbReference type="EMBL" id="QUE49266.1"/>
    </source>
</evidence>
<evidence type="ECO:0000256" key="1">
    <source>
        <dbReference type="SAM" id="Phobius"/>
    </source>
</evidence>
<keyword evidence="1" id="KW-0812">Transmembrane</keyword>
<feature type="transmembrane region" description="Helical" evidence="1">
    <location>
        <begin position="34"/>
        <end position="54"/>
    </location>
</feature>
<evidence type="ECO:0000313" key="3">
    <source>
        <dbReference type="Proteomes" id="UP000676169"/>
    </source>
</evidence>
<keyword evidence="1" id="KW-1133">Transmembrane helix</keyword>
<sequence length="60" mass="6039">MVVAFGLLVLACREDGGCATMVQQAPDLTGVADGLKTIGFGIVGAAVVLVLAGLSRSSRY</sequence>
<accession>A0A975G5R2</accession>